<gene>
    <name evidence="5" type="ordered locus">Nther_0319</name>
</gene>
<keyword evidence="1" id="KW-0479">Metal-binding</keyword>
<reference evidence="5 6" key="2">
    <citation type="journal article" date="2011" name="J. Bacteriol.">
        <title>Complete genome sequence of the anaerobic, halophilic alkalithermophile Natranaerobius thermophilus JW/NM-WN-LF.</title>
        <authorList>
            <person name="Zhao B."/>
            <person name="Mesbah N.M."/>
            <person name="Dalin E."/>
            <person name="Goodwin L."/>
            <person name="Nolan M."/>
            <person name="Pitluck S."/>
            <person name="Chertkov O."/>
            <person name="Brettin T.S."/>
            <person name="Han J."/>
            <person name="Larimer F.W."/>
            <person name="Land M.L."/>
            <person name="Hauser L."/>
            <person name="Kyrpides N."/>
            <person name="Wiegel J."/>
        </authorList>
    </citation>
    <scope>NUCLEOTIDE SEQUENCE [LARGE SCALE GENOMIC DNA]</scope>
    <source>
        <strain evidence="6">ATCC BAA-1301 / DSM 18059 / JW/NM-WN-LF</strain>
    </source>
</reference>
<dbReference type="GO" id="GO:0051536">
    <property type="term" value="F:iron-sulfur cluster binding"/>
    <property type="evidence" value="ECO:0007669"/>
    <property type="project" value="UniProtKB-KW"/>
</dbReference>
<dbReference type="CDD" id="cd19096">
    <property type="entry name" value="AKR_Fe-S_oxidoreductase"/>
    <property type="match status" value="1"/>
</dbReference>
<dbReference type="OrthoDB" id="9773828at2"/>
<evidence type="ECO:0000313" key="5">
    <source>
        <dbReference type="EMBL" id="ACB83916.1"/>
    </source>
</evidence>
<accession>B2A582</accession>
<dbReference type="PANTHER" id="PTHR43312">
    <property type="entry name" value="D-THREO-ALDOSE 1-DEHYDROGENASE"/>
    <property type="match status" value="1"/>
</dbReference>
<dbReference type="PROSITE" id="PS51379">
    <property type="entry name" value="4FE4S_FER_2"/>
    <property type="match status" value="1"/>
</dbReference>
<dbReference type="Gene3D" id="3.20.20.100">
    <property type="entry name" value="NADP-dependent oxidoreductase domain"/>
    <property type="match status" value="1"/>
</dbReference>
<evidence type="ECO:0000313" key="6">
    <source>
        <dbReference type="Proteomes" id="UP000001683"/>
    </source>
</evidence>
<dbReference type="EMBL" id="CP001034">
    <property type="protein sequence ID" value="ACB83916.1"/>
    <property type="molecule type" value="Genomic_DNA"/>
</dbReference>
<dbReference type="eggNOG" id="COG1453">
    <property type="taxonomic scope" value="Bacteria"/>
</dbReference>
<dbReference type="InterPro" id="IPR017896">
    <property type="entry name" value="4Fe4S_Fe-S-bd"/>
</dbReference>
<reference evidence="5 6" key="1">
    <citation type="submission" date="2008-04" db="EMBL/GenBank/DDBJ databases">
        <title>Complete sequence of chromosome of Natranaerobius thermophilus JW/NM-WN-LF.</title>
        <authorList>
            <consortium name="US DOE Joint Genome Institute"/>
            <person name="Copeland A."/>
            <person name="Lucas S."/>
            <person name="Lapidus A."/>
            <person name="Glavina del Rio T."/>
            <person name="Dalin E."/>
            <person name="Tice H."/>
            <person name="Bruce D."/>
            <person name="Goodwin L."/>
            <person name="Pitluck S."/>
            <person name="Chertkov O."/>
            <person name="Brettin T."/>
            <person name="Detter J.C."/>
            <person name="Han C."/>
            <person name="Kuske C.R."/>
            <person name="Schmutz J."/>
            <person name="Larimer F."/>
            <person name="Land M."/>
            <person name="Hauser L."/>
            <person name="Kyrpides N."/>
            <person name="Lykidis A."/>
            <person name="Mesbah N.M."/>
            <person name="Wiegel J."/>
        </authorList>
    </citation>
    <scope>NUCLEOTIDE SEQUENCE [LARGE SCALE GENOMIC DNA]</scope>
    <source>
        <strain evidence="6">ATCC BAA-1301 / DSM 18059 / JW/NM-WN-LF</strain>
    </source>
</reference>
<dbReference type="Pfam" id="PF13187">
    <property type="entry name" value="Fer4_9"/>
    <property type="match status" value="1"/>
</dbReference>
<dbReference type="Proteomes" id="UP000001683">
    <property type="component" value="Chromosome"/>
</dbReference>
<keyword evidence="3" id="KW-0411">Iron-sulfur</keyword>
<dbReference type="AlphaFoldDB" id="B2A582"/>
<dbReference type="PANTHER" id="PTHR43312:SF2">
    <property type="entry name" value="OXIDOREDUCTASE"/>
    <property type="match status" value="1"/>
</dbReference>
<evidence type="ECO:0000259" key="4">
    <source>
        <dbReference type="PROSITE" id="PS51379"/>
    </source>
</evidence>
<evidence type="ECO:0000256" key="2">
    <source>
        <dbReference type="ARBA" id="ARBA00023004"/>
    </source>
</evidence>
<dbReference type="HOGENOM" id="CLU_023205_3_2_9"/>
<dbReference type="RefSeq" id="WP_012446804.1">
    <property type="nucleotide sequence ID" value="NC_010718.1"/>
</dbReference>
<organism evidence="5 6">
    <name type="scientific">Natranaerobius thermophilus (strain ATCC BAA-1301 / DSM 18059 / JW/NM-WN-LF)</name>
    <dbReference type="NCBI Taxonomy" id="457570"/>
    <lineage>
        <taxon>Bacteria</taxon>
        <taxon>Bacillati</taxon>
        <taxon>Bacillota</taxon>
        <taxon>Clostridia</taxon>
        <taxon>Natranaerobiales</taxon>
        <taxon>Natranaerobiaceae</taxon>
        <taxon>Natranaerobius</taxon>
    </lineage>
</organism>
<dbReference type="InterPro" id="IPR053135">
    <property type="entry name" value="AKR2_Oxidoreductase"/>
</dbReference>
<dbReference type="InParanoid" id="B2A582"/>
<keyword evidence="6" id="KW-1185">Reference proteome</keyword>
<dbReference type="InterPro" id="IPR023210">
    <property type="entry name" value="NADP_OxRdtase_dom"/>
</dbReference>
<proteinExistence type="predicted"/>
<protein>
    <submittedName>
        <fullName evidence="5">Aldo/keto reductase</fullName>
    </submittedName>
</protein>
<dbReference type="Pfam" id="PF00248">
    <property type="entry name" value="Aldo_ket_red"/>
    <property type="match status" value="1"/>
</dbReference>
<feature type="domain" description="4Fe-4S ferredoxin-type" evidence="4">
    <location>
        <begin position="341"/>
        <end position="370"/>
    </location>
</feature>
<sequence>MQFRTIPKLNISVSALGFGCLRFPIHNNDYENIDEEQTIKLLRHAIDNNINFIDTAYPYHGGNSETVVGKALQNGYRDKVYLATKLPVPKMESEEDFDKFLDEQLQKLNTDWIDFYFLHALNPVNWEKTNKFNLLTKLDKAKQEGKIRYPAFSFHAGTELFKEIIDAYDWPLTLVQFNYLDEYHQAGIEGIKYAAQNDVGVAIMEPLRGGRLGQNLPHEANNLFNSVNENRSPAQWALSWVLNYPEVTTVLSGMNSFKQLKENMTIATDTYPNSMTREELKTIEDVKEIYKERIQIGCTDCRYCLPCEPENIPISSIFNLYNELHLFKDQDKAKQTYQKLIDGERDGGRCIECGACEQECPQDIHIRSWLNKIHKELQAIN</sequence>
<dbReference type="SUPFAM" id="SSF46548">
    <property type="entry name" value="alpha-helical ferredoxin"/>
    <property type="match status" value="1"/>
</dbReference>
<dbReference type="SUPFAM" id="SSF51430">
    <property type="entry name" value="NAD(P)-linked oxidoreductase"/>
    <property type="match status" value="1"/>
</dbReference>
<name>B2A582_NATTJ</name>
<dbReference type="GO" id="GO:0046872">
    <property type="term" value="F:metal ion binding"/>
    <property type="evidence" value="ECO:0007669"/>
    <property type="project" value="UniProtKB-KW"/>
</dbReference>
<dbReference type="PROSITE" id="PS00198">
    <property type="entry name" value="4FE4S_FER_1"/>
    <property type="match status" value="1"/>
</dbReference>
<keyword evidence="2" id="KW-0408">Iron</keyword>
<dbReference type="KEGG" id="nth:Nther_0319"/>
<dbReference type="STRING" id="457570.Nther_0319"/>
<dbReference type="InterPro" id="IPR017900">
    <property type="entry name" value="4Fe4S_Fe_S_CS"/>
</dbReference>
<dbReference type="PROSITE" id="PS51257">
    <property type="entry name" value="PROKAR_LIPOPROTEIN"/>
    <property type="match status" value="1"/>
</dbReference>
<evidence type="ECO:0000256" key="3">
    <source>
        <dbReference type="ARBA" id="ARBA00023014"/>
    </source>
</evidence>
<evidence type="ECO:0000256" key="1">
    <source>
        <dbReference type="ARBA" id="ARBA00022723"/>
    </source>
</evidence>
<dbReference type="InterPro" id="IPR036812">
    <property type="entry name" value="NAD(P)_OxRdtase_dom_sf"/>
</dbReference>